<reference evidence="2" key="1">
    <citation type="submission" date="2023-07" db="EMBL/GenBank/DDBJ databases">
        <title>draft genome sequence of fig (Ficus carica).</title>
        <authorList>
            <person name="Takahashi T."/>
            <person name="Nishimura K."/>
        </authorList>
    </citation>
    <scope>NUCLEOTIDE SEQUENCE</scope>
</reference>
<evidence type="ECO:0000256" key="1">
    <source>
        <dbReference type="SAM" id="Phobius"/>
    </source>
</evidence>
<sequence>MWVAGVRGGSPASVADGGKITDDEEDFGCEVLCDPGIFSLSLSSLYLFPFSLFLSSAETLPIATAFLITVHSRPCRQKPSVNAAFQLLPPSNIQGGWSWRDVAGDWPKGVDISVK</sequence>
<name>A0AA88J3Q1_FICCA</name>
<gene>
    <name evidence="2" type="ORF">TIFTF001_030125</name>
</gene>
<protein>
    <submittedName>
        <fullName evidence="2">Uncharacterized protein</fullName>
    </submittedName>
</protein>
<evidence type="ECO:0000313" key="2">
    <source>
        <dbReference type="EMBL" id="GMN61027.1"/>
    </source>
</evidence>
<keyword evidence="1" id="KW-0812">Transmembrane</keyword>
<comment type="caution">
    <text evidence="2">The sequence shown here is derived from an EMBL/GenBank/DDBJ whole genome shotgun (WGS) entry which is preliminary data.</text>
</comment>
<keyword evidence="1" id="KW-1133">Transmembrane helix</keyword>
<feature type="transmembrane region" description="Helical" evidence="1">
    <location>
        <begin position="46"/>
        <end position="70"/>
    </location>
</feature>
<dbReference type="EMBL" id="BTGU01000105">
    <property type="protein sequence ID" value="GMN61027.1"/>
    <property type="molecule type" value="Genomic_DNA"/>
</dbReference>
<keyword evidence="1" id="KW-0472">Membrane</keyword>
<organism evidence="2 3">
    <name type="scientific">Ficus carica</name>
    <name type="common">Common fig</name>
    <dbReference type="NCBI Taxonomy" id="3494"/>
    <lineage>
        <taxon>Eukaryota</taxon>
        <taxon>Viridiplantae</taxon>
        <taxon>Streptophyta</taxon>
        <taxon>Embryophyta</taxon>
        <taxon>Tracheophyta</taxon>
        <taxon>Spermatophyta</taxon>
        <taxon>Magnoliopsida</taxon>
        <taxon>eudicotyledons</taxon>
        <taxon>Gunneridae</taxon>
        <taxon>Pentapetalae</taxon>
        <taxon>rosids</taxon>
        <taxon>fabids</taxon>
        <taxon>Rosales</taxon>
        <taxon>Moraceae</taxon>
        <taxon>Ficeae</taxon>
        <taxon>Ficus</taxon>
    </lineage>
</organism>
<proteinExistence type="predicted"/>
<keyword evidence="3" id="KW-1185">Reference proteome</keyword>
<evidence type="ECO:0000313" key="3">
    <source>
        <dbReference type="Proteomes" id="UP001187192"/>
    </source>
</evidence>
<dbReference type="Proteomes" id="UP001187192">
    <property type="component" value="Unassembled WGS sequence"/>
</dbReference>
<accession>A0AA88J3Q1</accession>
<dbReference type="AlphaFoldDB" id="A0AA88J3Q1"/>